<evidence type="ECO:0000313" key="2">
    <source>
        <dbReference type="Proteomes" id="UP001596414"/>
    </source>
</evidence>
<sequence>MQRREILASGSVALSTSVSDCLGYFGDDEKRGSVRITEVSPDPQPTLSVSPEVSITDAVGDKQSPASIRVAWTNETDDTVTLSGKYQMIFTAQTSEEGNVRLLGEPGNWNVEFDGCWHMTGPIGTDGAYPSITFEPGEVHQGTSGIYASDESCLSSGEYRFKISINEQDSPHTNDQGVTDWWGFVLEIVVDK</sequence>
<dbReference type="EMBL" id="JBHSZQ010000047">
    <property type="protein sequence ID" value="MFC7126821.1"/>
    <property type="molecule type" value="Genomic_DNA"/>
</dbReference>
<organism evidence="1 2">
    <name type="scientific">Halovenus rubra</name>
    <dbReference type="NCBI Taxonomy" id="869890"/>
    <lineage>
        <taxon>Archaea</taxon>
        <taxon>Methanobacteriati</taxon>
        <taxon>Methanobacteriota</taxon>
        <taxon>Stenosarchaea group</taxon>
        <taxon>Halobacteria</taxon>
        <taxon>Halobacteriales</taxon>
        <taxon>Haloarculaceae</taxon>
        <taxon>Halovenus</taxon>
    </lineage>
</organism>
<reference evidence="1 2" key="1">
    <citation type="journal article" date="2014" name="Int. J. Syst. Evol. Microbiol.">
        <title>Complete genome sequence of Corynebacterium casei LMG S-19264T (=DSM 44701T), isolated from a smear-ripened cheese.</title>
        <authorList>
            <consortium name="US DOE Joint Genome Institute (JGI-PGF)"/>
            <person name="Walter F."/>
            <person name="Albersmeier A."/>
            <person name="Kalinowski J."/>
            <person name="Ruckert C."/>
        </authorList>
    </citation>
    <scope>NUCLEOTIDE SEQUENCE [LARGE SCALE GENOMIC DNA]</scope>
    <source>
        <strain evidence="1 2">CGMCC 4.7215</strain>
    </source>
</reference>
<comment type="caution">
    <text evidence="1">The sequence shown here is derived from an EMBL/GenBank/DDBJ whole genome shotgun (WGS) entry which is preliminary data.</text>
</comment>
<proteinExistence type="predicted"/>
<accession>A0ABD5X6E2</accession>
<protein>
    <submittedName>
        <fullName evidence="1">Uncharacterized protein</fullName>
    </submittedName>
</protein>
<name>A0ABD5X6E2_9EURY</name>
<gene>
    <name evidence="1" type="ORF">ACFQJ7_12430</name>
</gene>
<dbReference type="Proteomes" id="UP001596414">
    <property type="component" value="Unassembled WGS sequence"/>
</dbReference>
<dbReference type="AlphaFoldDB" id="A0ABD5X6E2"/>
<evidence type="ECO:0000313" key="1">
    <source>
        <dbReference type="EMBL" id="MFC7126821.1"/>
    </source>
</evidence>
<dbReference type="RefSeq" id="WP_267637343.1">
    <property type="nucleotide sequence ID" value="NZ_JAODIY010000009.1"/>
</dbReference>